<keyword evidence="7" id="KW-1185">Reference proteome</keyword>
<name>A0A2I1H6I4_9GLOM</name>
<dbReference type="Proteomes" id="UP000234323">
    <property type="component" value="Unassembled WGS sequence"/>
</dbReference>
<dbReference type="VEuPathDB" id="FungiDB:RhiirA1_471289"/>
<accession>A0A2I1H6I4</accession>
<evidence type="ECO:0000256" key="3">
    <source>
        <dbReference type="PROSITE-ProRule" id="PRU01052"/>
    </source>
</evidence>
<dbReference type="Pfam" id="PF02263">
    <property type="entry name" value="GBP"/>
    <property type="match status" value="1"/>
</dbReference>
<dbReference type="InterPro" id="IPR030386">
    <property type="entry name" value="G_GB1_RHD3_dom"/>
</dbReference>
<dbReference type="GO" id="GO:0003924">
    <property type="term" value="F:GTPase activity"/>
    <property type="evidence" value="ECO:0007669"/>
    <property type="project" value="InterPro"/>
</dbReference>
<dbReference type="EMBL" id="LLXI01001618">
    <property type="protein sequence ID" value="PKY54487.1"/>
    <property type="molecule type" value="Genomic_DNA"/>
</dbReference>
<evidence type="ECO:0000313" key="6">
    <source>
        <dbReference type="EMBL" id="PKY54487.1"/>
    </source>
</evidence>
<evidence type="ECO:0000256" key="2">
    <source>
        <dbReference type="ARBA" id="ARBA00023134"/>
    </source>
</evidence>
<evidence type="ECO:0000256" key="1">
    <source>
        <dbReference type="ARBA" id="ARBA00022741"/>
    </source>
</evidence>
<protein>
    <submittedName>
        <fullName evidence="6">GBP-domain-containing protein</fullName>
    </submittedName>
</protein>
<reference evidence="6 7" key="1">
    <citation type="submission" date="2015-10" db="EMBL/GenBank/DDBJ databases">
        <title>Genome analyses suggest a sexual origin of heterokaryosis in a supposedly ancient asexual fungus.</title>
        <authorList>
            <person name="Ropars J."/>
            <person name="Sedzielewska K."/>
            <person name="Noel J."/>
            <person name="Charron P."/>
            <person name="Farinelli L."/>
            <person name="Marton T."/>
            <person name="Kruger M."/>
            <person name="Pelin A."/>
            <person name="Brachmann A."/>
            <person name="Corradi N."/>
        </authorList>
    </citation>
    <scope>NUCLEOTIDE SEQUENCE [LARGE SCALE GENOMIC DNA]</scope>
    <source>
        <strain evidence="6 7">A4</strain>
    </source>
</reference>
<feature type="domain" description="GB1/RHD3-type G" evidence="5">
    <location>
        <begin position="59"/>
        <end position="287"/>
    </location>
</feature>
<dbReference type="PANTHER" id="PTHR10751">
    <property type="entry name" value="GUANYLATE BINDING PROTEIN"/>
    <property type="match status" value="1"/>
</dbReference>
<dbReference type="PROSITE" id="PS51715">
    <property type="entry name" value="G_GB1_RHD3"/>
    <property type="match status" value="1"/>
</dbReference>
<dbReference type="InterPro" id="IPR027417">
    <property type="entry name" value="P-loop_NTPase"/>
</dbReference>
<comment type="similarity">
    <text evidence="3">Belongs to the TRAFAC class dynamin-like GTPase superfamily. GB1/RHD3 GTPase family.</text>
</comment>
<dbReference type="VEuPathDB" id="FungiDB:RhiirFUN_017036"/>
<comment type="caution">
    <text evidence="6">The sequence shown here is derived from an EMBL/GenBank/DDBJ whole genome shotgun (WGS) entry which is preliminary data.</text>
</comment>
<dbReference type="GO" id="GO:0005525">
    <property type="term" value="F:GTP binding"/>
    <property type="evidence" value="ECO:0007669"/>
    <property type="project" value="UniProtKB-KW"/>
</dbReference>
<feature type="coiled-coil region" evidence="4">
    <location>
        <begin position="485"/>
        <end position="596"/>
    </location>
</feature>
<dbReference type="Gene3D" id="3.40.50.300">
    <property type="entry name" value="P-loop containing nucleotide triphosphate hydrolases"/>
    <property type="match status" value="1"/>
</dbReference>
<gene>
    <name evidence="6" type="ORF">RhiirA4_501572</name>
</gene>
<sequence length="606" mass="70724">MTSPSSDHDIKTGNKFGREIEFREGSPIQLLRYSEKTENEKFGQIVLNPKALDIIKEINEPLAIISVVGSYRRGKSWFANVLHGHHDGFALGAKVEGCTRGIYMWSPPFKLISKQHDGKTIQKRVIILDSEGIDDPSQDENWATKLFILCLVISSTFVYNINGIFGRDDIGKLHLMTDLSKFIQEPENGDFLPRLVILLRDFILESPTCFKDYFLEQMKKINAEATMGIKKFFYDFDVYGLSPPGCKKKMLQHMEEAKTNELDEEFVEEVVNAVESIYSQLPLKYIGSSTMQGISFVKFLENVVERMNSSETSTLLSITSEYESIIQFVAQEAIKESIDRYEKSMSTLRNEEEKLQMHWKEFDKMHLKYKSEINKLFFEKIIGSPAQLSNFVKQLNGEISKSEKRFIEENSKELTTFNKKIAKKSWARHIKIKLDKNDLFRYKEESQEAWKLFESYCNELMIKSPEADEIIALFKNRYMAAVDHNKQLGKINAELTKTIQEEEDKKSQLIICMNEERLRSKIETLKKEREEYERNANNKILELQANIERQRRSQEEMKQRFAVESNNLFVTIKQIYDELKKEIEKLQNEKQIKKPKPKWKIGCVIT</sequence>
<dbReference type="AlphaFoldDB" id="A0A2I1H6I4"/>
<keyword evidence="1" id="KW-0547">Nucleotide-binding</keyword>
<keyword evidence="4" id="KW-0175">Coiled coil</keyword>
<organism evidence="6 7">
    <name type="scientific">Rhizophagus irregularis</name>
    <dbReference type="NCBI Taxonomy" id="588596"/>
    <lineage>
        <taxon>Eukaryota</taxon>
        <taxon>Fungi</taxon>
        <taxon>Fungi incertae sedis</taxon>
        <taxon>Mucoromycota</taxon>
        <taxon>Glomeromycotina</taxon>
        <taxon>Glomeromycetes</taxon>
        <taxon>Glomerales</taxon>
        <taxon>Glomeraceae</taxon>
        <taxon>Rhizophagus</taxon>
    </lineage>
</organism>
<dbReference type="VEuPathDB" id="FungiDB:FUN_014017"/>
<evidence type="ECO:0000313" key="7">
    <source>
        <dbReference type="Proteomes" id="UP000234323"/>
    </source>
</evidence>
<evidence type="ECO:0000259" key="5">
    <source>
        <dbReference type="PROSITE" id="PS51715"/>
    </source>
</evidence>
<proteinExistence type="inferred from homology"/>
<feature type="coiled-coil region" evidence="4">
    <location>
        <begin position="331"/>
        <end position="358"/>
    </location>
</feature>
<keyword evidence="2" id="KW-0342">GTP-binding</keyword>
<evidence type="ECO:0000256" key="4">
    <source>
        <dbReference type="SAM" id="Coils"/>
    </source>
</evidence>
<dbReference type="InterPro" id="IPR015894">
    <property type="entry name" value="Guanylate-bd_N"/>
</dbReference>
<dbReference type="SUPFAM" id="SSF52540">
    <property type="entry name" value="P-loop containing nucleoside triphosphate hydrolases"/>
    <property type="match status" value="1"/>
</dbReference>